<dbReference type="Proteomes" id="UP001497680">
    <property type="component" value="Unassembled WGS sequence"/>
</dbReference>
<keyword evidence="2" id="KW-1185">Reference proteome</keyword>
<accession>A0ACC0DKM6</accession>
<evidence type="ECO:0000313" key="2">
    <source>
        <dbReference type="Proteomes" id="UP001497680"/>
    </source>
</evidence>
<sequence length="448" mass="50532">MYQIFLFLFLFLGGYFHYLWKAEAALHEPWVPDVGDQLFSQRPLPAFKESSSIATYTFPLRTKGRDVVDATGRRYKLASVNWYGASDELFIPGGLEVQHRSVIASTIRLLGFNSVRLPYADEMVMRNPAILPHLVAANPDLVGLRALDVYQAVVEALTDAGIAVIINNHITTATWCCGADPCDAGWANDHLGPICKISQSEEDWIQHWETVMERFVDNPRVIGADLRNEVRGVWGTMSWDRWATAAEKCGNRLLKMNSDWLIIVGGTESGNDLTRARDRPVQLDVANRVVYSAHVYSWSGWGSREGRYAKRTYASFIQAMRKNWAYLVEDNEAPVWVGEFGAPHQPGAGDANYWRNLMRYLKRIDADFGYWAINPRKPKDNAVESYSLVKDDWITPILDYRMRDMIELIAGSGGDDDDDGGDDDIGDKSEGHSIHQLSKANRAIFGLF</sequence>
<organism evidence="1 2">
    <name type="scientific">Hypoxylon rubiginosum</name>
    <dbReference type="NCBI Taxonomy" id="110542"/>
    <lineage>
        <taxon>Eukaryota</taxon>
        <taxon>Fungi</taxon>
        <taxon>Dikarya</taxon>
        <taxon>Ascomycota</taxon>
        <taxon>Pezizomycotina</taxon>
        <taxon>Sordariomycetes</taxon>
        <taxon>Xylariomycetidae</taxon>
        <taxon>Xylariales</taxon>
        <taxon>Hypoxylaceae</taxon>
        <taxon>Hypoxylon</taxon>
    </lineage>
</organism>
<proteinExistence type="predicted"/>
<evidence type="ECO:0000313" key="1">
    <source>
        <dbReference type="EMBL" id="KAI6093324.1"/>
    </source>
</evidence>
<comment type="caution">
    <text evidence="1">The sequence shown here is derived from an EMBL/GenBank/DDBJ whole genome shotgun (WGS) entry which is preliminary data.</text>
</comment>
<protein>
    <submittedName>
        <fullName evidence="1">Endoglucanase E1</fullName>
    </submittedName>
</protein>
<gene>
    <name evidence="1" type="ORF">F4821DRAFT_222690</name>
</gene>
<reference evidence="1 2" key="1">
    <citation type="journal article" date="2022" name="New Phytol.">
        <title>Ecological generalism drives hyperdiversity of secondary metabolite gene clusters in xylarialean endophytes.</title>
        <authorList>
            <person name="Franco M.E.E."/>
            <person name="Wisecaver J.H."/>
            <person name="Arnold A.E."/>
            <person name="Ju Y.M."/>
            <person name="Slot J.C."/>
            <person name="Ahrendt S."/>
            <person name="Moore L.P."/>
            <person name="Eastman K.E."/>
            <person name="Scott K."/>
            <person name="Konkel Z."/>
            <person name="Mondo S.J."/>
            <person name="Kuo A."/>
            <person name="Hayes R.D."/>
            <person name="Haridas S."/>
            <person name="Andreopoulos B."/>
            <person name="Riley R."/>
            <person name="LaButti K."/>
            <person name="Pangilinan J."/>
            <person name="Lipzen A."/>
            <person name="Amirebrahimi M."/>
            <person name="Yan J."/>
            <person name="Adam C."/>
            <person name="Keymanesh K."/>
            <person name="Ng V."/>
            <person name="Louie K."/>
            <person name="Northen T."/>
            <person name="Drula E."/>
            <person name="Henrissat B."/>
            <person name="Hsieh H.M."/>
            <person name="Youens-Clark K."/>
            <person name="Lutzoni F."/>
            <person name="Miadlikowska J."/>
            <person name="Eastwood D.C."/>
            <person name="Hamelin R.C."/>
            <person name="Grigoriev I.V."/>
            <person name="U'Ren J.M."/>
        </authorList>
    </citation>
    <scope>NUCLEOTIDE SEQUENCE [LARGE SCALE GENOMIC DNA]</scope>
    <source>
        <strain evidence="1 2">ER1909</strain>
    </source>
</reference>
<dbReference type="EMBL" id="MU394281">
    <property type="protein sequence ID" value="KAI6093324.1"/>
    <property type="molecule type" value="Genomic_DNA"/>
</dbReference>
<name>A0ACC0DKM6_9PEZI</name>